<accession>A0A952KFP3</accession>
<dbReference type="Pfam" id="PF00550">
    <property type="entry name" value="PP-binding"/>
    <property type="match status" value="1"/>
</dbReference>
<dbReference type="SUPFAM" id="SSF51735">
    <property type="entry name" value="NAD(P)-binding Rossmann-fold domains"/>
    <property type="match status" value="1"/>
</dbReference>
<evidence type="ECO:0000259" key="5">
    <source>
        <dbReference type="PROSITE" id="PS50075"/>
    </source>
</evidence>
<dbReference type="InterPro" id="IPR020845">
    <property type="entry name" value="AMP-binding_CS"/>
</dbReference>
<dbReference type="Gene3D" id="3.30.559.10">
    <property type="entry name" value="Chloramphenicol acetyltransferase-like domain"/>
    <property type="match status" value="1"/>
</dbReference>
<dbReference type="EMBL" id="JAEKLZ010000221">
    <property type="protein sequence ID" value="MBW8726545.1"/>
    <property type="molecule type" value="Genomic_DNA"/>
</dbReference>
<dbReference type="InterPro" id="IPR010080">
    <property type="entry name" value="Thioester_reductase-like_dom"/>
</dbReference>
<dbReference type="Pfam" id="PF00501">
    <property type="entry name" value="AMP-binding"/>
    <property type="match status" value="1"/>
</dbReference>
<dbReference type="NCBIfam" id="TIGR01746">
    <property type="entry name" value="Thioester-redct"/>
    <property type="match status" value="1"/>
</dbReference>
<dbReference type="InterPro" id="IPR045851">
    <property type="entry name" value="AMP-bd_C_sf"/>
</dbReference>
<evidence type="ECO:0000256" key="4">
    <source>
        <dbReference type="ARBA" id="ARBA00022598"/>
    </source>
</evidence>
<comment type="cofactor">
    <cofactor evidence="1">
        <name>pantetheine 4'-phosphate</name>
        <dbReference type="ChEBI" id="CHEBI:47942"/>
    </cofactor>
</comment>
<dbReference type="PROSITE" id="PS50075">
    <property type="entry name" value="CARRIER"/>
    <property type="match status" value="1"/>
</dbReference>
<dbReference type="SUPFAM" id="SSF47336">
    <property type="entry name" value="ACP-like"/>
    <property type="match status" value="1"/>
</dbReference>
<comment type="caution">
    <text evidence="6">The sequence shown here is derived from an EMBL/GenBank/DDBJ whole genome shotgun (WGS) entry which is preliminary data.</text>
</comment>
<dbReference type="CDD" id="cd05235">
    <property type="entry name" value="SDR_e1"/>
    <property type="match status" value="1"/>
</dbReference>
<dbReference type="FunFam" id="3.40.50.980:FF:000002">
    <property type="entry name" value="Enterobactin synthetase component F"/>
    <property type="match status" value="1"/>
</dbReference>
<dbReference type="SUPFAM" id="SSF56801">
    <property type="entry name" value="Acetyl-CoA synthetase-like"/>
    <property type="match status" value="1"/>
</dbReference>
<dbReference type="InterPro" id="IPR036291">
    <property type="entry name" value="NAD(P)-bd_dom_sf"/>
</dbReference>
<dbReference type="GO" id="GO:0072330">
    <property type="term" value="P:monocarboxylic acid biosynthetic process"/>
    <property type="evidence" value="ECO:0007669"/>
    <property type="project" value="UniProtKB-ARBA"/>
</dbReference>
<dbReference type="Gene3D" id="1.10.1200.10">
    <property type="entry name" value="ACP-like"/>
    <property type="match status" value="1"/>
</dbReference>
<evidence type="ECO:0000256" key="3">
    <source>
        <dbReference type="ARBA" id="ARBA00022553"/>
    </source>
</evidence>
<sequence length="1447" mass="158088">MDSIDFGSASLPLTTAQTGMWLAQKFMPEIEFNLAEAIEIHGPLDTDLMLAALWQLTREAEALRVRFVEGSDGPRQVIRHEYGGDIPFIDFSAEPDPRDAAGRWMMADYARPLDPLTDELWYSAILKIADDSFIWYHRVHHLLMDGLSGGLCTRRVAELYTALIEGRPASDETAFGRLADILDEEAGYRASGRFLRDREYWMERFADTPSPISLSHRKLATGELLRDRSFMEPGMVAALRALAQSSGASLPQILIALTTAYLYRVTGAEDLIVGLTVTARANARMRRTPSMLANAVPLRLRMAPDLSMQDVIRQVGTEVRQCLRHQQYRYEDMRRDLNLLPNNQQLFTMLVNIEPFDYDLRFGGLPMTPQNLSNGSTNNLGVFIYDRGDDKGLCIDLDANSALYTAEELAAHREQLLRLAQAMLADPAQAIGGIDILAPEQRQRLLVDWNRTDHPVAPDTLTALLDAQARTSPDAAALVFERDELSYAELDARANRLARLLAARGAGPERIVAVALPRSIDLVVGLLAILKTGAAYLPIDPDYPLDRIAFMLGDARPVTVVTNRDTAWAVPDDADRLVLDAAEVAAELAAADPSGLEAGAPAPLDTAYVIYTSGSTGRPKGVAVSHGAIVNRLRWMQAEYGLAADDQVLQKTPSGFDVSVWEFFWPLIQGATLVVAQPGGHRDPAYLARLIREEGITTIHFVPSMLRAFLQEPEAAGCTGLRRVFCSGEALPEDLQTRFHATLPSVPLHNLYGPTEAAVDVTYWECRRDAEPGPVPLGRPIWNTQLYVLDPGLQPVPPGVNGELYLAGANLARGYINRSMLTAERFVASPFGPAGSRMYRTGDLVRWRADGTLDFLGRIDHQVKLRGFRIELGEIEAALIRSETVMQAAVIDREDRSGDRYLAAYVVLQAGAVLDPAALRQDLARHLPDYMVPATFTALDALPLTPSGKLDRKALPVPERQASAGFVAPRTPTEEALAAIWAETFGLERVGVEDNFFELGGHSMLVAQLVGRMKTTFEVDLPLAVLFEVSTIAGLAEKVDQARGDGLAGASLDLAADARLADDIQPQAVLPPVKFSHAFLTGATGFVGSQILATLLRGTDARITCLVRAMSVGAARTRLRRALAERQLIGLWDESRIRVLVGDLAEPDLGLDAKGVTIVRDECDAIFHCGAMVDFLQSYAALKPSNVEAVRTLIGWTASGRPKALHYVSTLSVIDPSTGPELITEASGLERWQGLIGGYAQSKWAGDTLARQAQARGLPVSVHRLGAITGDRAQGLCNEADMIWRVVRASASIGAIPDIHMAMTPADDIADAMLRLAHSDKPWGGVYHLVSQGAIYLRDMVPMFARMGLPLEPLPLLPWLERARQTLADSQDHYLHTVLSILNQYDTSITPPSLSCDATHARMDEIGGAIPPVGPDLIERYLRNLKILDSVEAAEAWAPEPTPVAAE</sequence>
<dbReference type="GO" id="GO:0016874">
    <property type="term" value="F:ligase activity"/>
    <property type="evidence" value="ECO:0007669"/>
    <property type="project" value="UniProtKB-KW"/>
</dbReference>
<dbReference type="FunFam" id="3.40.50.12780:FF:000012">
    <property type="entry name" value="Non-ribosomal peptide synthetase"/>
    <property type="match status" value="1"/>
</dbReference>
<dbReference type="PANTHER" id="PTHR44845">
    <property type="entry name" value="CARRIER DOMAIN-CONTAINING PROTEIN"/>
    <property type="match status" value="1"/>
</dbReference>
<name>A0A952KFP3_9PROT</name>
<dbReference type="InterPro" id="IPR020806">
    <property type="entry name" value="PKS_PP-bd"/>
</dbReference>
<keyword evidence="4" id="KW-0436">Ligase</keyword>
<dbReference type="FunFam" id="1.10.1200.10:FF:000016">
    <property type="entry name" value="Non-ribosomal peptide synthase"/>
    <property type="match status" value="1"/>
</dbReference>
<dbReference type="InterPro" id="IPR023213">
    <property type="entry name" value="CAT-like_dom_sf"/>
</dbReference>
<proteinExistence type="predicted"/>
<dbReference type="FunFam" id="3.30.300.30:FF:000010">
    <property type="entry name" value="Enterobactin synthetase component F"/>
    <property type="match status" value="1"/>
</dbReference>
<dbReference type="SMART" id="SM00823">
    <property type="entry name" value="PKS_PP"/>
    <property type="match status" value="1"/>
</dbReference>
<dbReference type="Pfam" id="PF07993">
    <property type="entry name" value="NAD_binding_4"/>
    <property type="match status" value="1"/>
</dbReference>
<dbReference type="NCBIfam" id="TIGR01733">
    <property type="entry name" value="AA-adenyl-dom"/>
    <property type="match status" value="1"/>
</dbReference>
<dbReference type="InterPro" id="IPR001242">
    <property type="entry name" value="Condensation_dom"/>
</dbReference>
<dbReference type="Gene3D" id="3.30.559.30">
    <property type="entry name" value="Nonribosomal peptide synthetase, condensation domain"/>
    <property type="match status" value="1"/>
</dbReference>
<organism evidence="6 7">
    <name type="scientific">Inquilinus limosus</name>
    <dbReference type="NCBI Taxonomy" id="171674"/>
    <lineage>
        <taxon>Bacteria</taxon>
        <taxon>Pseudomonadati</taxon>
        <taxon>Pseudomonadota</taxon>
        <taxon>Alphaproteobacteria</taxon>
        <taxon>Rhodospirillales</taxon>
        <taxon>Rhodospirillaceae</taxon>
        <taxon>Inquilinus</taxon>
    </lineage>
</organism>
<dbReference type="GO" id="GO:0031177">
    <property type="term" value="F:phosphopantetheine binding"/>
    <property type="evidence" value="ECO:0007669"/>
    <property type="project" value="InterPro"/>
</dbReference>
<dbReference type="GO" id="GO:0044550">
    <property type="term" value="P:secondary metabolite biosynthetic process"/>
    <property type="evidence" value="ECO:0007669"/>
    <property type="project" value="UniProtKB-ARBA"/>
</dbReference>
<dbReference type="FunFam" id="2.30.38.10:FF:000001">
    <property type="entry name" value="Non-ribosomal peptide synthetase PvdI"/>
    <property type="match status" value="1"/>
</dbReference>
<dbReference type="InterPro" id="IPR006162">
    <property type="entry name" value="Ppantetheine_attach_site"/>
</dbReference>
<dbReference type="Gene3D" id="3.40.50.720">
    <property type="entry name" value="NAD(P)-binding Rossmann-like Domain"/>
    <property type="match status" value="1"/>
</dbReference>
<evidence type="ECO:0000313" key="6">
    <source>
        <dbReference type="EMBL" id="MBW8726545.1"/>
    </source>
</evidence>
<dbReference type="Gene3D" id="2.30.38.10">
    <property type="entry name" value="Luciferase, Domain 3"/>
    <property type="match status" value="1"/>
</dbReference>
<protein>
    <submittedName>
        <fullName evidence="6">Amino acid adenylation domain-containing protein</fullName>
    </submittedName>
</protein>
<dbReference type="Pfam" id="PF13193">
    <property type="entry name" value="AMP-binding_C"/>
    <property type="match status" value="1"/>
</dbReference>
<dbReference type="PANTHER" id="PTHR44845:SF6">
    <property type="entry name" value="BETA-ALANINE-ACTIVATING ENZYME"/>
    <property type="match status" value="1"/>
</dbReference>
<dbReference type="InterPro" id="IPR009081">
    <property type="entry name" value="PP-bd_ACP"/>
</dbReference>
<dbReference type="GO" id="GO:0043041">
    <property type="term" value="P:amino acid activation for nonribosomal peptide biosynthetic process"/>
    <property type="evidence" value="ECO:0007669"/>
    <property type="project" value="UniProtKB-ARBA"/>
</dbReference>
<dbReference type="PROSITE" id="PS00455">
    <property type="entry name" value="AMP_BINDING"/>
    <property type="match status" value="1"/>
</dbReference>
<dbReference type="Proteomes" id="UP000700706">
    <property type="component" value="Unassembled WGS sequence"/>
</dbReference>
<gene>
    <name evidence="6" type="ORF">JF625_15500</name>
</gene>
<dbReference type="InterPro" id="IPR010071">
    <property type="entry name" value="AA_adenyl_dom"/>
</dbReference>
<dbReference type="InterPro" id="IPR013120">
    <property type="entry name" value="FAR_NAD-bd"/>
</dbReference>
<dbReference type="InterPro" id="IPR036736">
    <property type="entry name" value="ACP-like_sf"/>
</dbReference>
<keyword evidence="2" id="KW-0596">Phosphopantetheine</keyword>
<dbReference type="InterPro" id="IPR025110">
    <property type="entry name" value="AMP-bd_C"/>
</dbReference>
<dbReference type="PROSITE" id="PS00012">
    <property type="entry name" value="PHOSPHOPANTETHEINE"/>
    <property type="match status" value="1"/>
</dbReference>
<dbReference type="Gene3D" id="3.40.50.980">
    <property type="match status" value="2"/>
</dbReference>
<feature type="domain" description="Carrier" evidence="5">
    <location>
        <begin position="968"/>
        <end position="1043"/>
    </location>
</feature>
<dbReference type="SUPFAM" id="SSF52777">
    <property type="entry name" value="CoA-dependent acyltransferases"/>
    <property type="match status" value="2"/>
</dbReference>
<dbReference type="Gene3D" id="3.30.300.30">
    <property type="match status" value="1"/>
</dbReference>
<evidence type="ECO:0000313" key="7">
    <source>
        <dbReference type="Proteomes" id="UP000700706"/>
    </source>
</evidence>
<dbReference type="Pfam" id="PF00668">
    <property type="entry name" value="Condensation"/>
    <property type="match status" value="1"/>
</dbReference>
<dbReference type="InterPro" id="IPR000873">
    <property type="entry name" value="AMP-dep_synth/lig_dom"/>
</dbReference>
<dbReference type="FunFam" id="3.40.50.980:FF:000001">
    <property type="entry name" value="Non-ribosomal peptide synthetase"/>
    <property type="match status" value="1"/>
</dbReference>
<reference evidence="6" key="1">
    <citation type="submission" date="2020-06" db="EMBL/GenBank/DDBJ databases">
        <title>Stable isotope informed genome-resolved metagenomics uncovers potential trophic interactions in rhizosphere soil.</title>
        <authorList>
            <person name="Starr E.P."/>
            <person name="Shi S."/>
            <person name="Blazewicz S.J."/>
            <person name="Koch B.J."/>
            <person name="Probst A.J."/>
            <person name="Hungate B.A."/>
            <person name="Pett-Ridge J."/>
            <person name="Firestone M.K."/>
            <person name="Banfield J.F."/>
        </authorList>
    </citation>
    <scope>NUCLEOTIDE SEQUENCE</scope>
    <source>
        <strain evidence="6">YM_69_17</strain>
    </source>
</reference>
<evidence type="ECO:0000256" key="1">
    <source>
        <dbReference type="ARBA" id="ARBA00001957"/>
    </source>
</evidence>
<evidence type="ECO:0000256" key="2">
    <source>
        <dbReference type="ARBA" id="ARBA00022450"/>
    </source>
</evidence>
<keyword evidence="3" id="KW-0597">Phosphoprotein</keyword>
<dbReference type="CDD" id="cd17646">
    <property type="entry name" value="A_NRPS_AB3403-like"/>
    <property type="match status" value="1"/>
</dbReference>